<gene>
    <name evidence="2" type="ORF">BN1051_01831</name>
</gene>
<feature type="transmembrane region" description="Helical" evidence="1">
    <location>
        <begin position="27"/>
        <end position="50"/>
    </location>
</feature>
<feature type="transmembrane region" description="Helical" evidence="1">
    <location>
        <begin position="105"/>
        <end position="123"/>
    </location>
</feature>
<keyword evidence="1" id="KW-0812">Transmembrane</keyword>
<organism evidence="2">
    <name type="scientific">Arthrobacter saudimassiliensis</name>
    <dbReference type="NCBI Taxonomy" id="1461584"/>
    <lineage>
        <taxon>Bacteria</taxon>
        <taxon>Bacillati</taxon>
        <taxon>Actinomycetota</taxon>
        <taxon>Actinomycetes</taxon>
        <taxon>Micrococcales</taxon>
        <taxon>Micrococcaceae</taxon>
        <taxon>Arthrobacter</taxon>
    </lineage>
</organism>
<feature type="transmembrane region" description="Helical" evidence="1">
    <location>
        <begin position="56"/>
        <end position="73"/>
    </location>
</feature>
<protein>
    <submittedName>
        <fullName evidence="2">Uncharacterized protein</fullName>
    </submittedName>
</protein>
<proteinExistence type="predicted"/>
<dbReference type="PATRIC" id="fig|1461584.3.peg.1809"/>
<feature type="transmembrane region" description="Helical" evidence="1">
    <location>
        <begin position="130"/>
        <end position="149"/>
    </location>
</feature>
<evidence type="ECO:0000256" key="1">
    <source>
        <dbReference type="SAM" id="Phobius"/>
    </source>
</evidence>
<dbReference type="AlphaFoldDB" id="A0A078MQD1"/>
<sequence>MLIAVFPWLLVTVLDRRGDLRSGLRRLGAPPVILGAAGAGYVLLRVILWLDGPRSLAAVIFAMIAAYAVLLLVERVRPLAWRTVSSGAAVVLLPALLYFGWGYGAAAAGAVAAVVALAAAVAAECHRGAALAAAGLGAAAGGGVGLWLLNVPL</sequence>
<keyword evidence="1" id="KW-1133">Transmembrane helix</keyword>
<accession>A0A078MQD1</accession>
<dbReference type="EMBL" id="LN483070">
    <property type="protein sequence ID" value="CEA08480.1"/>
    <property type="molecule type" value="Genomic_DNA"/>
</dbReference>
<keyword evidence="1" id="KW-0472">Membrane</keyword>
<evidence type="ECO:0000313" key="2">
    <source>
        <dbReference type="EMBL" id="CEA08480.1"/>
    </source>
</evidence>
<reference evidence="2" key="1">
    <citation type="submission" date="2014-07" db="EMBL/GenBank/DDBJ databases">
        <authorList>
            <person name="Urmite Genomes Urmite Genomes"/>
        </authorList>
    </citation>
    <scope>NUCLEOTIDE SEQUENCE</scope>
    <source>
        <strain evidence="2">11W110_air</strain>
    </source>
</reference>
<name>A0A078MQD1_9MICC</name>